<organism evidence="1 2">
    <name type="scientific">Acinetobacter tianfuensis</name>
    <dbReference type="NCBI Taxonomy" id="2419603"/>
    <lineage>
        <taxon>Bacteria</taxon>
        <taxon>Pseudomonadati</taxon>
        <taxon>Pseudomonadota</taxon>
        <taxon>Gammaproteobacteria</taxon>
        <taxon>Moraxellales</taxon>
        <taxon>Moraxellaceae</taxon>
        <taxon>Acinetobacter</taxon>
    </lineage>
</organism>
<name>A0A3A8EDN3_9GAMM</name>
<accession>A0A3A8EDN3</accession>
<dbReference type="AlphaFoldDB" id="A0A3A8EDN3"/>
<reference evidence="1 2" key="1">
    <citation type="submission" date="2018-09" db="EMBL/GenBank/DDBJ databases">
        <title>The draft genome of Acinetobacter spp. strains.</title>
        <authorList>
            <person name="Qin J."/>
            <person name="Feng Y."/>
            <person name="Zong Z."/>
        </authorList>
    </citation>
    <scope>NUCLEOTIDE SEQUENCE [LARGE SCALE GENOMIC DNA]</scope>
    <source>
        <strain evidence="1 2">WCHAc060012</strain>
    </source>
</reference>
<sequence length="288" mass="30614">MRKNQVGATLIIVLLLLVAITLIGSLAIRSSVLSLKVSTMSQAQQLLLQNSDAALFKIEDPDQLLKNMALNGMFGYIKGEDNVGKELVFCFKSGNTDFFSLSKSSLISWNGSSVANDGLGSTGFCKMESGFFTSGRSAVITQIVVKAMDAKDAVAFQHMQKGTDPESSKKDPAQMYTIYATSIFPNLSSNDVMSDSELKAAVNTCFNSRFNSIPSSKQSELDVDIASEDTKINDPATSAGDKAASEAKKAGLQLAKVTVSACLANLGVPTHTQVANYALTQTLSKPAP</sequence>
<evidence type="ECO:0000313" key="1">
    <source>
        <dbReference type="EMBL" id="RKG31616.1"/>
    </source>
</evidence>
<protein>
    <submittedName>
        <fullName evidence="1">Pilus assembly protein PilX</fullName>
    </submittedName>
</protein>
<dbReference type="OrthoDB" id="6707347at2"/>
<proteinExistence type="predicted"/>
<dbReference type="Proteomes" id="UP000282388">
    <property type="component" value="Unassembled WGS sequence"/>
</dbReference>
<dbReference type="EMBL" id="RAXV01000014">
    <property type="protein sequence ID" value="RKG31616.1"/>
    <property type="molecule type" value="Genomic_DNA"/>
</dbReference>
<dbReference type="RefSeq" id="WP_120402348.1">
    <property type="nucleotide sequence ID" value="NZ_RAXV01000014.1"/>
</dbReference>
<evidence type="ECO:0000313" key="2">
    <source>
        <dbReference type="Proteomes" id="UP000282388"/>
    </source>
</evidence>
<gene>
    <name evidence="1" type="ORF">D7V32_07930</name>
</gene>
<comment type="caution">
    <text evidence="1">The sequence shown here is derived from an EMBL/GenBank/DDBJ whole genome shotgun (WGS) entry which is preliminary data.</text>
</comment>
<keyword evidence="2" id="KW-1185">Reference proteome</keyword>